<keyword evidence="2" id="KW-1185">Reference proteome</keyword>
<organism evidence="1 2">
    <name type="scientific">Gossypium aridum</name>
    <name type="common">American cotton</name>
    <name type="synonym">Erioxylum aridum</name>
    <dbReference type="NCBI Taxonomy" id="34290"/>
    <lineage>
        <taxon>Eukaryota</taxon>
        <taxon>Viridiplantae</taxon>
        <taxon>Streptophyta</taxon>
        <taxon>Embryophyta</taxon>
        <taxon>Tracheophyta</taxon>
        <taxon>Spermatophyta</taxon>
        <taxon>Magnoliopsida</taxon>
        <taxon>eudicotyledons</taxon>
        <taxon>Gunneridae</taxon>
        <taxon>Pentapetalae</taxon>
        <taxon>rosids</taxon>
        <taxon>malvids</taxon>
        <taxon>Malvales</taxon>
        <taxon>Malvaceae</taxon>
        <taxon>Malvoideae</taxon>
        <taxon>Gossypium</taxon>
    </lineage>
</organism>
<dbReference type="AlphaFoldDB" id="A0A7J8WK34"/>
<evidence type="ECO:0000313" key="2">
    <source>
        <dbReference type="Proteomes" id="UP000593577"/>
    </source>
</evidence>
<gene>
    <name evidence="1" type="ORF">Goari_016954</name>
</gene>
<dbReference type="EMBL" id="JABFAA010000001">
    <property type="protein sequence ID" value="MBA0675408.1"/>
    <property type="molecule type" value="Genomic_DNA"/>
</dbReference>
<dbReference type="Proteomes" id="UP000593577">
    <property type="component" value="Unassembled WGS sequence"/>
</dbReference>
<reference evidence="1 2" key="1">
    <citation type="journal article" date="2019" name="Genome Biol. Evol.">
        <title>Insights into the evolution of the New World diploid cottons (Gossypium, subgenus Houzingenia) based on genome sequencing.</title>
        <authorList>
            <person name="Grover C.E."/>
            <person name="Arick M.A. 2nd"/>
            <person name="Thrash A."/>
            <person name="Conover J.L."/>
            <person name="Sanders W.S."/>
            <person name="Peterson D.G."/>
            <person name="Frelichowski J.E."/>
            <person name="Scheffler J.A."/>
            <person name="Scheffler B.E."/>
            <person name="Wendel J.F."/>
        </authorList>
    </citation>
    <scope>NUCLEOTIDE SEQUENCE [LARGE SCALE GENOMIC DNA]</scope>
    <source>
        <strain evidence="1">185</strain>
        <tissue evidence="1">Leaf</tissue>
    </source>
</reference>
<accession>A0A7J8WK34</accession>
<evidence type="ECO:0000313" key="1">
    <source>
        <dbReference type="EMBL" id="MBA0675408.1"/>
    </source>
</evidence>
<proteinExistence type="predicted"/>
<sequence>MDLIILWVEEAFIELTCNLQSS</sequence>
<comment type="caution">
    <text evidence="1">The sequence shown here is derived from an EMBL/GenBank/DDBJ whole genome shotgun (WGS) entry which is preliminary data.</text>
</comment>
<name>A0A7J8WK34_GOSAI</name>
<protein>
    <submittedName>
        <fullName evidence="1">Uncharacterized protein</fullName>
    </submittedName>
</protein>